<dbReference type="InterPro" id="IPR034457">
    <property type="entry name" value="Organic_radical-activating"/>
</dbReference>
<dbReference type="Pfam" id="PF04055">
    <property type="entry name" value="Radical_SAM"/>
    <property type="match status" value="1"/>
</dbReference>
<dbReference type="SFLD" id="SFLDS00029">
    <property type="entry name" value="Radical_SAM"/>
    <property type="match status" value="1"/>
</dbReference>
<evidence type="ECO:0000256" key="4">
    <source>
        <dbReference type="ARBA" id="ARBA00022723"/>
    </source>
</evidence>
<keyword evidence="6" id="KW-0411">Iron-sulfur</keyword>
<dbReference type="Gene3D" id="3.20.20.70">
    <property type="entry name" value="Aldolase class I"/>
    <property type="match status" value="1"/>
</dbReference>
<gene>
    <name evidence="8" type="ORF">C0189_01675</name>
</gene>
<dbReference type="InterPro" id="IPR012840">
    <property type="entry name" value="NrdG2"/>
</dbReference>
<dbReference type="CDD" id="cd01335">
    <property type="entry name" value="Radical_SAM"/>
    <property type="match status" value="1"/>
</dbReference>
<dbReference type="InterPro" id="IPR058240">
    <property type="entry name" value="rSAM_sf"/>
</dbReference>
<dbReference type="GO" id="GO:0051539">
    <property type="term" value="F:4 iron, 4 sulfur cluster binding"/>
    <property type="evidence" value="ECO:0007669"/>
    <property type="project" value="UniProtKB-KW"/>
</dbReference>
<feature type="domain" description="Radical SAM core" evidence="7">
    <location>
        <begin position="12"/>
        <end position="227"/>
    </location>
</feature>
<proteinExistence type="predicted"/>
<dbReference type="GO" id="GO:0046872">
    <property type="term" value="F:metal ion binding"/>
    <property type="evidence" value="ECO:0007669"/>
    <property type="project" value="UniProtKB-KW"/>
</dbReference>
<keyword evidence="2" id="KW-0004">4Fe-4S</keyword>
<sequence>MRIGAMQKFSLVDYPDKTCAIIFTIGCNFRCPFCHNRELVLEKEFPNEIPFEDIIDFLNTRKGLLDAVEFTGGEPLIHKGLIDAIKRIKDMGFLVKLDTNGSFPKRLIDLLPFVDYIAMDIKAPLEKYSEATGVKIESDTIKESIQIIKASEKDYEFRTTVFKNYFKTIDDFVSVGNLINRAKAYYIQRPHFDKVLNPNYPFETFTDKELQDIQALMKQFADTVEIR</sequence>
<organism evidence="8 9">
    <name type="scientific">Caldisericum exile</name>
    <dbReference type="NCBI Taxonomy" id="693075"/>
    <lineage>
        <taxon>Bacteria</taxon>
        <taxon>Pseudomonadati</taxon>
        <taxon>Caldisericota/Cryosericota group</taxon>
        <taxon>Caldisericota</taxon>
        <taxon>Caldisericia</taxon>
        <taxon>Caldisericales</taxon>
        <taxon>Caldisericaceae</taxon>
        <taxon>Caldisericum</taxon>
    </lineage>
</organism>
<dbReference type="SUPFAM" id="SSF102114">
    <property type="entry name" value="Radical SAM enzymes"/>
    <property type="match status" value="1"/>
</dbReference>
<reference evidence="8 9" key="1">
    <citation type="submission" date="2018-01" db="EMBL/GenBank/DDBJ databases">
        <title>Metagenomic assembled genomes from two thermal pools in the Uzon Caldera, Kamchatka, Russia.</title>
        <authorList>
            <person name="Wilkins L."/>
            <person name="Ettinger C."/>
        </authorList>
    </citation>
    <scope>NUCLEOTIDE SEQUENCE [LARGE SCALE GENOMIC DNA]</scope>
    <source>
        <strain evidence="8">ZAV-07</strain>
    </source>
</reference>
<keyword evidence="3" id="KW-0949">S-adenosyl-L-methionine</keyword>
<evidence type="ECO:0000313" key="8">
    <source>
        <dbReference type="EMBL" id="PMP68225.1"/>
    </source>
</evidence>
<evidence type="ECO:0000256" key="2">
    <source>
        <dbReference type="ARBA" id="ARBA00022485"/>
    </source>
</evidence>
<dbReference type="InterPro" id="IPR007197">
    <property type="entry name" value="rSAM"/>
</dbReference>
<accession>A0A2J6WF90</accession>
<evidence type="ECO:0000313" key="9">
    <source>
        <dbReference type="Proteomes" id="UP000237040"/>
    </source>
</evidence>
<protein>
    <submittedName>
        <fullName evidence="8">Anaerobic ribonucleoside-triphosphate reductase activating protein</fullName>
    </submittedName>
</protein>
<evidence type="ECO:0000256" key="1">
    <source>
        <dbReference type="ARBA" id="ARBA00001966"/>
    </source>
</evidence>
<dbReference type="SFLD" id="SFLDG01094">
    <property type="entry name" value="Uncharacterised_Radical_SAM_Su"/>
    <property type="match status" value="1"/>
</dbReference>
<comment type="caution">
    <text evidence="8">The sequence shown here is derived from an EMBL/GenBank/DDBJ whole genome shotgun (WGS) entry which is preliminary data.</text>
</comment>
<dbReference type="PANTHER" id="PTHR30352">
    <property type="entry name" value="PYRUVATE FORMATE-LYASE-ACTIVATING ENZYME"/>
    <property type="match status" value="1"/>
</dbReference>
<dbReference type="NCBIfam" id="TIGR02495">
    <property type="entry name" value="NrdG2"/>
    <property type="match status" value="1"/>
</dbReference>
<keyword evidence="4" id="KW-0479">Metal-binding</keyword>
<evidence type="ECO:0000256" key="5">
    <source>
        <dbReference type="ARBA" id="ARBA00023004"/>
    </source>
</evidence>
<keyword evidence="5" id="KW-0408">Iron</keyword>
<dbReference type="PROSITE" id="PS51918">
    <property type="entry name" value="RADICAL_SAM"/>
    <property type="match status" value="1"/>
</dbReference>
<evidence type="ECO:0000256" key="3">
    <source>
        <dbReference type="ARBA" id="ARBA00022691"/>
    </source>
</evidence>
<evidence type="ECO:0000256" key="6">
    <source>
        <dbReference type="ARBA" id="ARBA00023014"/>
    </source>
</evidence>
<dbReference type="InterPro" id="IPR013785">
    <property type="entry name" value="Aldolase_TIM"/>
</dbReference>
<dbReference type="EMBL" id="PNIL01000025">
    <property type="protein sequence ID" value="PMP68225.1"/>
    <property type="molecule type" value="Genomic_DNA"/>
</dbReference>
<dbReference type="GO" id="GO:0003824">
    <property type="term" value="F:catalytic activity"/>
    <property type="evidence" value="ECO:0007669"/>
    <property type="project" value="InterPro"/>
</dbReference>
<dbReference type="PANTHER" id="PTHR30352:SF5">
    <property type="entry name" value="PYRUVATE FORMATE-LYASE 1-ACTIVATING ENZYME"/>
    <property type="match status" value="1"/>
</dbReference>
<evidence type="ECO:0000259" key="7">
    <source>
        <dbReference type="PROSITE" id="PS51918"/>
    </source>
</evidence>
<dbReference type="Proteomes" id="UP000237040">
    <property type="component" value="Unassembled WGS sequence"/>
</dbReference>
<name>A0A2J6WF90_9BACT</name>
<comment type="cofactor">
    <cofactor evidence="1">
        <name>[4Fe-4S] cluster</name>
        <dbReference type="ChEBI" id="CHEBI:49883"/>
    </cofactor>
</comment>
<dbReference type="SFLD" id="SFLDG01067">
    <property type="entry name" value="SPASM/twitch_domain_containing"/>
    <property type="match status" value="1"/>
</dbReference>
<dbReference type="AlphaFoldDB" id="A0A2J6WF90"/>